<evidence type="ECO:0000256" key="2">
    <source>
        <dbReference type="SAM" id="SignalP"/>
    </source>
</evidence>
<comment type="caution">
    <text evidence="3">The sequence shown here is derived from an EMBL/GenBank/DDBJ whole genome shotgun (WGS) entry which is preliminary data.</text>
</comment>
<feature type="region of interest" description="Disordered" evidence="1">
    <location>
        <begin position="31"/>
        <end position="59"/>
    </location>
</feature>
<evidence type="ECO:0000256" key="1">
    <source>
        <dbReference type="SAM" id="MobiDB-lite"/>
    </source>
</evidence>
<keyword evidence="4" id="KW-1185">Reference proteome</keyword>
<evidence type="ECO:0008006" key="5">
    <source>
        <dbReference type="Google" id="ProtNLM"/>
    </source>
</evidence>
<dbReference type="Proteomes" id="UP001221411">
    <property type="component" value="Unassembled WGS sequence"/>
</dbReference>
<keyword evidence="2" id="KW-0732">Signal</keyword>
<name>A0ABT5F4Y8_9BACT</name>
<accession>A0ABT5F4Y8</accession>
<gene>
    <name evidence="3" type="ORF">POL67_47925</name>
</gene>
<dbReference type="RefSeq" id="WP_271928661.1">
    <property type="nucleotide sequence ID" value="NZ_JAQNDO010000001.1"/>
</dbReference>
<feature type="chain" id="PRO_5047098248" description="Lipoprotein" evidence="2">
    <location>
        <begin position="31"/>
        <end position="248"/>
    </location>
</feature>
<proteinExistence type="predicted"/>
<reference evidence="3 4" key="1">
    <citation type="submission" date="2022-11" db="EMBL/GenBank/DDBJ databases">
        <title>Minimal conservation of predation-associated metabolite biosynthetic gene clusters underscores biosynthetic potential of Myxococcota including descriptions for ten novel species: Archangium lansinium sp. nov., Myxococcus landrumus sp. nov., Nannocystis bai.</title>
        <authorList>
            <person name="Ahearne A."/>
            <person name="Stevens C."/>
            <person name="Dowd S."/>
        </authorList>
    </citation>
    <scope>NUCLEOTIDE SEQUENCE [LARGE SCALE GENOMIC DNA]</scope>
    <source>
        <strain evidence="3 4">RJM3</strain>
    </source>
</reference>
<sequence length="248" mass="27477">MKLVHPEGLAMSMSRLLPLLALLLVAEGCASQTNTQPPGAPPTPKTVTRENPGGDADDPESAALARLGAEPWGFRRDFWNTLHVPLADWKNWRRVRIFGHPTRASYRYGDDHYAVASIWYTTIEGPNEPEACLAKFLDMATPIADANGVRIGERQRVRMTQSVGAEIRPMIVDLVEGRLDSLLGRDDYVGAVAAYQSFPGTCLVQGFAVVATEHRDVAKKVRDRWVAEGANKLVWERHVKEAPEPLTR</sequence>
<feature type="signal peptide" evidence="2">
    <location>
        <begin position="1"/>
        <end position="30"/>
    </location>
</feature>
<protein>
    <recommendedName>
        <fullName evidence="5">Lipoprotein</fullName>
    </recommendedName>
</protein>
<dbReference type="EMBL" id="JAQNDO010000001">
    <property type="protein sequence ID" value="MDC0749151.1"/>
    <property type="molecule type" value="Genomic_DNA"/>
</dbReference>
<evidence type="ECO:0000313" key="3">
    <source>
        <dbReference type="EMBL" id="MDC0749151.1"/>
    </source>
</evidence>
<evidence type="ECO:0000313" key="4">
    <source>
        <dbReference type="Proteomes" id="UP001221411"/>
    </source>
</evidence>
<organism evidence="3 4">
    <name type="scientific">Polyangium mundeleinium</name>
    <dbReference type="NCBI Taxonomy" id="2995306"/>
    <lineage>
        <taxon>Bacteria</taxon>
        <taxon>Pseudomonadati</taxon>
        <taxon>Myxococcota</taxon>
        <taxon>Polyangia</taxon>
        <taxon>Polyangiales</taxon>
        <taxon>Polyangiaceae</taxon>
        <taxon>Polyangium</taxon>
    </lineage>
</organism>